<protein>
    <submittedName>
        <fullName evidence="1">Uncharacterized protein</fullName>
    </submittedName>
</protein>
<name>A0A699VCP7_TANCI</name>
<organism evidence="1">
    <name type="scientific">Tanacetum cinerariifolium</name>
    <name type="common">Dalmatian daisy</name>
    <name type="synonym">Chrysanthemum cinerariifolium</name>
    <dbReference type="NCBI Taxonomy" id="118510"/>
    <lineage>
        <taxon>Eukaryota</taxon>
        <taxon>Viridiplantae</taxon>
        <taxon>Streptophyta</taxon>
        <taxon>Embryophyta</taxon>
        <taxon>Tracheophyta</taxon>
        <taxon>Spermatophyta</taxon>
        <taxon>Magnoliopsida</taxon>
        <taxon>eudicotyledons</taxon>
        <taxon>Gunneridae</taxon>
        <taxon>Pentapetalae</taxon>
        <taxon>asterids</taxon>
        <taxon>campanulids</taxon>
        <taxon>Asterales</taxon>
        <taxon>Asteraceae</taxon>
        <taxon>Asteroideae</taxon>
        <taxon>Anthemideae</taxon>
        <taxon>Anthemidinae</taxon>
        <taxon>Tanacetum</taxon>
    </lineage>
</organism>
<gene>
    <name evidence="1" type="ORF">Tci_904349</name>
</gene>
<dbReference type="AlphaFoldDB" id="A0A699VCP7"/>
<feature type="non-terminal residue" evidence="1">
    <location>
        <position position="87"/>
    </location>
</feature>
<feature type="non-terminal residue" evidence="1">
    <location>
        <position position="1"/>
    </location>
</feature>
<accession>A0A699VCP7</accession>
<dbReference type="EMBL" id="BKCJ011423677">
    <property type="protein sequence ID" value="GFD32380.1"/>
    <property type="molecule type" value="Genomic_DNA"/>
</dbReference>
<proteinExistence type="predicted"/>
<comment type="caution">
    <text evidence="1">The sequence shown here is derived from an EMBL/GenBank/DDBJ whole genome shotgun (WGS) entry which is preliminary data.</text>
</comment>
<sequence length="87" mass="9281">SAHDQERQAESQAEIYKIDLEHANKVLSMHEDESEPVEVQEVVNVVTTAKIITEVVTAASDTITIASTNITAADAQVPAAITIVAPL</sequence>
<evidence type="ECO:0000313" key="1">
    <source>
        <dbReference type="EMBL" id="GFD32380.1"/>
    </source>
</evidence>
<reference evidence="1" key="1">
    <citation type="journal article" date="2019" name="Sci. Rep.">
        <title>Draft genome of Tanacetum cinerariifolium, the natural source of mosquito coil.</title>
        <authorList>
            <person name="Yamashiro T."/>
            <person name="Shiraishi A."/>
            <person name="Satake H."/>
            <person name="Nakayama K."/>
        </authorList>
    </citation>
    <scope>NUCLEOTIDE SEQUENCE</scope>
</reference>